<feature type="region of interest" description="Disordered" evidence="1">
    <location>
        <begin position="119"/>
        <end position="140"/>
    </location>
</feature>
<feature type="compositionally biased region" description="Basic and acidic residues" evidence="1">
    <location>
        <begin position="119"/>
        <end position="133"/>
    </location>
</feature>
<dbReference type="PANTHER" id="PTHR47843:SF2">
    <property type="entry name" value="BTB DOMAIN-CONTAINING PROTEIN"/>
    <property type="match status" value="1"/>
</dbReference>
<proteinExistence type="predicted"/>
<evidence type="ECO:0000313" key="4">
    <source>
        <dbReference type="Proteomes" id="UP000799764"/>
    </source>
</evidence>
<comment type="caution">
    <text evidence="3">The sequence shown here is derived from an EMBL/GenBank/DDBJ whole genome shotgun (WGS) entry which is preliminary data.</text>
</comment>
<dbReference type="InterPro" id="IPR011333">
    <property type="entry name" value="SKP1/BTB/POZ_sf"/>
</dbReference>
<keyword evidence="4" id="KW-1185">Reference proteome</keyword>
<dbReference type="Gene3D" id="3.30.710.10">
    <property type="entry name" value="Potassium Channel Kv1.1, Chain A"/>
    <property type="match status" value="1"/>
</dbReference>
<name>A0A9P4PAB8_9PLEO</name>
<sequence>MASPSFGEVLHSKQVTFLIGPEETPIIVHAGAIARLSAPLDRLVNGKMLEAQENVACFKDLEVQDFERICEFSYRGTYTLPKSERFSDAEVDAATQMFHLADPISPYFMPYFGAHNCEDDSSGKESEGDHEESTPTTANTSVFCDSLSPIASFWSFTNPNQDARLEWPVVSFENTSWRENFAPVFLAHARLYAFAEQYLAPALKMRALQNVRNTLAGYTLFVSGLEAVVQLARFAYERDYIPDREGRSVDPLRQLIVAYVVAHHKHFRNYSGHRQLLEGWNEYATDVLDYIAIWFDPDTIHERGRTRPSHS</sequence>
<evidence type="ECO:0000313" key="3">
    <source>
        <dbReference type="EMBL" id="KAF2440325.1"/>
    </source>
</evidence>
<dbReference type="EMBL" id="MU001507">
    <property type="protein sequence ID" value="KAF2440325.1"/>
    <property type="molecule type" value="Genomic_DNA"/>
</dbReference>
<reference evidence="3" key="1">
    <citation type="journal article" date="2020" name="Stud. Mycol.">
        <title>101 Dothideomycetes genomes: a test case for predicting lifestyles and emergence of pathogens.</title>
        <authorList>
            <person name="Haridas S."/>
            <person name="Albert R."/>
            <person name="Binder M."/>
            <person name="Bloem J."/>
            <person name="Labutti K."/>
            <person name="Salamov A."/>
            <person name="Andreopoulos B."/>
            <person name="Baker S."/>
            <person name="Barry K."/>
            <person name="Bills G."/>
            <person name="Bluhm B."/>
            <person name="Cannon C."/>
            <person name="Castanera R."/>
            <person name="Culley D."/>
            <person name="Daum C."/>
            <person name="Ezra D."/>
            <person name="Gonzalez J."/>
            <person name="Henrissat B."/>
            <person name="Kuo A."/>
            <person name="Liang C."/>
            <person name="Lipzen A."/>
            <person name="Lutzoni F."/>
            <person name="Magnuson J."/>
            <person name="Mondo S."/>
            <person name="Nolan M."/>
            <person name="Ohm R."/>
            <person name="Pangilinan J."/>
            <person name="Park H.-J."/>
            <person name="Ramirez L."/>
            <person name="Alfaro M."/>
            <person name="Sun H."/>
            <person name="Tritt A."/>
            <person name="Yoshinaga Y."/>
            <person name="Zwiers L.-H."/>
            <person name="Turgeon B."/>
            <person name="Goodwin S."/>
            <person name="Spatafora J."/>
            <person name="Crous P."/>
            <person name="Grigoriev I."/>
        </authorList>
    </citation>
    <scope>NUCLEOTIDE SEQUENCE</scope>
    <source>
        <strain evidence="3">CBS 690.94</strain>
    </source>
</reference>
<dbReference type="PROSITE" id="PS50097">
    <property type="entry name" value="BTB"/>
    <property type="match status" value="1"/>
</dbReference>
<feature type="domain" description="BTB" evidence="2">
    <location>
        <begin position="13"/>
        <end position="82"/>
    </location>
</feature>
<accession>A0A9P4PAB8</accession>
<evidence type="ECO:0000259" key="2">
    <source>
        <dbReference type="PROSITE" id="PS50097"/>
    </source>
</evidence>
<dbReference type="InterPro" id="IPR000210">
    <property type="entry name" value="BTB/POZ_dom"/>
</dbReference>
<protein>
    <recommendedName>
        <fullName evidence="2">BTB domain-containing protein</fullName>
    </recommendedName>
</protein>
<evidence type="ECO:0000256" key="1">
    <source>
        <dbReference type="SAM" id="MobiDB-lite"/>
    </source>
</evidence>
<organism evidence="3 4">
    <name type="scientific">Karstenula rhodostoma CBS 690.94</name>
    <dbReference type="NCBI Taxonomy" id="1392251"/>
    <lineage>
        <taxon>Eukaryota</taxon>
        <taxon>Fungi</taxon>
        <taxon>Dikarya</taxon>
        <taxon>Ascomycota</taxon>
        <taxon>Pezizomycotina</taxon>
        <taxon>Dothideomycetes</taxon>
        <taxon>Pleosporomycetidae</taxon>
        <taxon>Pleosporales</taxon>
        <taxon>Massarineae</taxon>
        <taxon>Didymosphaeriaceae</taxon>
        <taxon>Karstenula</taxon>
    </lineage>
</organism>
<dbReference type="Proteomes" id="UP000799764">
    <property type="component" value="Unassembled WGS sequence"/>
</dbReference>
<dbReference type="AlphaFoldDB" id="A0A9P4PAB8"/>
<dbReference type="OrthoDB" id="9997739at2759"/>
<gene>
    <name evidence="3" type="ORF">P171DRAFT_475817</name>
</gene>
<dbReference type="PANTHER" id="PTHR47843">
    <property type="entry name" value="BTB DOMAIN-CONTAINING PROTEIN-RELATED"/>
    <property type="match status" value="1"/>
</dbReference>